<dbReference type="Proteomes" id="UP001583177">
    <property type="component" value="Unassembled WGS sequence"/>
</dbReference>
<feature type="compositionally biased region" description="Basic and acidic residues" evidence="1">
    <location>
        <begin position="286"/>
        <end position="303"/>
    </location>
</feature>
<protein>
    <submittedName>
        <fullName evidence="2">Uncharacterized protein</fullName>
    </submittedName>
</protein>
<evidence type="ECO:0000313" key="2">
    <source>
        <dbReference type="EMBL" id="KAL1872385.1"/>
    </source>
</evidence>
<feature type="region of interest" description="Disordered" evidence="1">
    <location>
        <begin position="286"/>
        <end position="312"/>
    </location>
</feature>
<sequence length="312" mass="33973">MAQPLETSPSSTSANIIDPTTADDDEIITSNRMIILELEQKYILSPGVLTIAPSGQLHADLSQEEPDQGTMAGLYPTLPPPEELKCQIPSWLRDYLIKELNVFGQGPPSACGSLFDQMKRSKEVGREGTNMTVGSTALLLSCATTSLRGSIDDLRDFCSSGEAVCEDSYAMEFGIVERVVGKLAGCDTIKSLKNRLADTEPSDDEIEYSPSKRRRISRDTLVGVFDGGAAASRELPRDIELLIDLGSRGMAMKSALDNSLEDLVITPVSRLVDKLENVYKGLRKQEQDNRKEELRVTRGDHSSDSGISACSP</sequence>
<proteinExistence type="predicted"/>
<reference evidence="2 3" key="1">
    <citation type="journal article" date="2024" name="IMA Fungus">
        <title>IMA Genome - F19 : A genome assembly and annotation guide to empower mycologists, including annotated draft genome sequences of Ceratocystis pirilliformis, Diaporthe australafricana, Fusarium ophioides, Paecilomyces lecythidis, and Sporothrix stenoceras.</title>
        <authorList>
            <person name="Aylward J."/>
            <person name="Wilson A.M."/>
            <person name="Visagie C.M."/>
            <person name="Spraker J."/>
            <person name="Barnes I."/>
            <person name="Buitendag C."/>
            <person name="Ceriani C."/>
            <person name="Del Mar Angel L."/>
            <person name="du Plessis D."/>
            <person name="Fuchs T."/>
            <person name="Gasser K."/>
            <person name="Kramer D."/>
            <person name="Li W."/>
            <person name="Munsamy K."/>
            <person name="Piso A."/>
            <person name="Price J.L."/>
            <person name="Sonnekus B."/>
            <person name="Thomas C."/>
            <person name="van der Nest A."/>
            <person name="van Dijk A."/>
            <person name="van Heerden A."/>
            <person name="van Vuuren N."/>
            <person name="Yilmaz N."/>
            <person name="Duong T.A."/>
            <person name="van der Merwe N.A."/>
            <person name="Wingfield M.J."/>
            <person name="Wingfield B.D."/>
        </authorList>
    </citation>
    <scope>NUCLEOTIDE SEQUENCE [LARGE SCALE GENOMIC DNA]</scope>
    <source>
        <strain evidence="2 3">CMW 18300</strain>
    </source>
</reference>
<dbReference type="EMBL" id="JAWRVE010000029">
    <property type="protein sequence ID" value="KAL1872385.1"/>
    <property type="molecule type" value="Genomic_DNA"/>
</dbReference>
<evidence type="ECO:0000313" key="3">
    <source>
        <dbReference type="Proteomes" id="UP001583177"/>
    </source>
</evidence>
<organism evidence="2 3">
    <name type="scientific">Diaporthe australafricana</name>
    <dbReference type="NCBI Taxonomy" id="127596"/>
    <lineage>
        <taxon>Eukaryota</taxon>
        <taxon>Fungi</taxon>
        <taxon>Dikarya</taxon>
        <taxon>Ascomycota</taxon>
        <taxon>Pezizomycotina</taxon>
        <taxon>Sordariomycetes</taxon>
        <taxon>Sordariomycetidae</taxon>
        <taxon>Diaporthales</taxon>
        <taxon>Diaporthaceae</taxon>
        <taxon>Diaporthe</taxon>
    </lineage>
</organism>
<gene>
    <name evidence="2" type="ORF">Daus18300_004355</name>
</gene>
<comment type="caution">
    <text evidence="2">The sequence shown here is derived from an EMBL/GenBank/DDBJ whole genome shotgun (WGS) entry which is preliminary data.</text>
</comment>
<name>A0ABR3X9P6_9PEZI</name>
<keyword evidence="3" id="KW-1185">Reference proteome</keyword>
<evidence type="ECO:0000256" key="1">
    <source>
        <dbReference type="SAM" id="MobiDB-lite"/>
    </source>
</evidence>
<accession>A0ABR3X9P6</accession>